<organism evidence="1 2">
    <name type="scientific">Dentiscutata heterogama</name>
    <dbReference type="NCBI Taxonomy" id="1316150"/>
    <lineage>
        <taxon>Eukaryota</taxon>
        <taxon>Fungi</taxon>
        <taxon>Fungi incertae sedis</taxon>
        <taxon>Mucoromycota</taxon>
        <taxon>Glomeromycotina</taxon>
        <taxon>Glomeromycetes</taxon>
        <taxon>Diversisporales</taxon>
        <taxon>Gigasporaceae</taxon>
        <taxon>Dentiscutata</taxon>
    </lineage>
</organism>
<protein>
    <submittedName>
        <fullName evidence="1">12833_t:CDS:1</fullName>
    </submittedName>
</protein>
<dbReference type="EMBL" id="CAJVPU010046523">
    <property type="protein sequence ID" value="CAG8751782.1"/>
    <property type="molecule type" value="Genomic_DNA"/>
</dbReference>
<dbReference type="Proteomes" id="UP000789702">
    <property type="component" value="Unassembled WGS sequence"/>
</dbReference>
<proteinExistence type="predicted"/>
<sequence>FNISDKILCTTTDGGVNVVLAMRLLKDKLILKNYNFYFQPRRCLAHILNLIVTTGLSPIRSSIEKVRNFVNVISLSSSITQDFKELGQTVGEGESTHKIPQDVSTRWNNKTNLQVTTQFLKPFYETTNVLS</sequence>
<evidence type="ECO:0000313" key="1">
    <source>
        <dbReference type="EMBL" id="CAG8751782.1"/>
    </source>
</evidence>
<accession>A0ACA9QIE7</accession>
<gene>
    <name evidence="1" type="ORF">DHETER_LOCUS14684</name>
</gene>
<feature type="non-terminal residue" evidence="1">
    <location>
        <position position="1"/>
    </location>
</feature>
<reference evidence="1" key="1">
    <citation type="submission" date="2021-06" db="EMBL/GenBank/DDBJ databases">
        <authorList>
            <person name="Kallberg Y."/>
            <person name="Tangrot J."/>
            <person name="Rosling A."/>
        </authorList>
    </citation>
    <scope>NUCLEOTIDE SEQUENCE</scope>
    <source>
        <strain evidence="1">IL203A</strain>
    </source>
</reference>
<name>A0ACA9QIE7_9GLOM</name>
<comment type="caution">
    <text evidence="1">The sequence shown here is derived from an EMBL/GenBank/DDBJ whole genome shotgun (WGS) entry which is preliminary data.</text>
</comment>
<evidence type="ECO:0000313" key="2">
    <source>
        <dbReference type="Proteomes" id="UP000789702"/>
    </source>
</evidence>
<feature type="non-terminal residue" evidence="1">
    <location>
        <position position="131"/>
    </location>
</feature>
<keyword evidence="2" id="KW-1185">Reference proteome</keyword>